<gene>
    <name evidence="2" type="primary">glk_2</name>
    <name evidence="2" type="ORF">KSX_88120</name>
</gene>
<name>A0A8J3IGC3_9CHLR</name>
<dbReference type="Proteomes" id="UP000612362">
    <property type="component" value="Unassembled WGS sequence"/>
</dbReference>
<keyword evidence="3" id="KW-1185">Reference proteome</keyword>
<dbReference type="CDD" id="cd23763">
    <property type="entry name" value="ASKHA_ATPase_ROK"/>
    <property type="match status" value="1"/>
</dbReference>
<evidence type="ECO:0000313" key="3">
    <source>
        <dbReference type="Proteomes" id="UP000612362"/>
    </source>
</evidence>
<protein>
    <submittedName>
        <fullName evidence="2">Glucokinase</fullName>
    </submittedName>
</protein>
<dbReference type="SUPFAM" id="SSF53067">
    <property type="entry name" value="Actin-like ATPase domain"/>
    <property type="match status" value="1"/>
</dbReference>
<dbReference type="Gene3D" id="3.30.420.40">
    <property type="match status" value="2"/>
</dbReference>
<dbReference type="InterPro" id="IPR043129">
    <property type="entry name" value="ATPase_NBD"/>
</dbReference>
<dbReference type="PANTHER" id="PTHR18964">
    <property type="entry name" value="ROK (REPRESSOR, ORF, KINASE) FAMILY"/>
    <property type="match status" value="1"/>
</dbReference>
<sequence>MNHTGVHDFVLAVDFGGTKIAIATADLAGHVLEQSRLETRALDGAEQILTRTLAEARVLIARTEAQSKGQCVSIGIASPGIVRDDGIALSPNIPGWEHVRLRFTMRTALGVATIVAANDVKAAALAEVRWGALQNANPAVFLSLGTGIASALIVDGRVLTGAHGASGEIGYNLRGVSDIYGAAHGRAPLEEVVGGRFIGERGSKLLGEQLSAAELFSHADVRVHSFVEETLTELATHVANLAILIDPARIAIGGGLMNSSSLILDAISSRLAYAVPFPPELVPAHFLSDSSLYGAIALALTEWVDGKWK</sequence>
<dbReference type="Pfam" id="PF00480">
    <property type="entry name" value="ROK"/>
    <property type="match status" value="1"/>
</dbReference>
<evidence type="ECO:0000256" key="1">
    <source>
        <dbReference type="ARBA" id="ARBA00006479"/>
    </source>
</evidence>
<proteinExistence type="inferred from homology"/>
<dbReference type="EMBL" id="BNJF01000009">
    <property type="protein sequence ID" value="GHO50649.1"/>
    <property type="molecule type" value="Genomic_DNA"/>
</dbReference>
<dbReference type="RefSeq" id="WP_220199636.1">
    <property type="nucleotide sequence ID" value="NZ_BNJF01000009.1"/>
</dbReference>
<comment type="caution">
    <text evidence="2">The sequence shown here is derived from an EMBL/GenBank/DDBJ whole genome shotgun (WGS) entry which is preliminary data.</text>
</comment>
<reference evidence="2" key="1">
    <citation type="submission" date="2020-10" db="EMBL/GenBank/DDBJ databases">
        <title>Taxonomic study of unclassified bacteria belonging to the class Ktedonobacteria.</title>
        <authorList>
            <person name="Yabe S."/>
            <person name="Wang C.M."/>
            <person name="Zheng Y."/>
            <person name="Sakai Y."/>
            <person name="Cavaletti L."/>
            <person name="Monciardini P."/>
            <person name="Donadio S."/>
        </authorList>
    </citation>
    <scope>NUCLEOTIDE SEQUENCE</scope>
    <source>
        <strain evidence="2">SOSP1-1</strain>
    </source>
</reference>
<accession>A0A8J3IGC3</accession>
<organism evidence="2 3">
    <name type="scientific">Ktedonospora formicarum</name>
    <dbReference type="NCBI Taxonomy" id="2778364"/>
    <lineage>
        <taxon>Bacteria</taxon>
        <taxon>Bacillati</taxon>
        <taxon>Chloroflexota</taxon>
        <taxon>Ktedonobacteria</taxon>
        <taxon>Ktedonobacterales</taxon>
        <taxon>Ktedonobacteraceae</taxon>
        <taxon>Ktedonospora</taxon>
    </lineage>
</organism>
<dbReference type="InterPro" id="IPR000600">
    <property type="entry name" value="ROK"/>
</dbReference>
<evidence type="ECO:0000313" key="2">
    <source>
        <dbReference type="EMBL" id="GHO50649.1"/>
    </source>
</evidence>
<dbReference type="AlphaFoldDB" id="A0A8J3IGC3"/>
<comment type="similarity">
    <text evidence="1">Belongs to the ROK (NagC/XylR) family.</text>
</comment>
<dbReference type="PANTHER" id="PTHR18964:SF173">
    <property type="entry name" value="GLUCOKINASE"/>
    <property type="match status" value="1"/>
</dbReference>